<keyword evidence="6 13" id="KW-0479">Metal-binding</keyword>
<gene>
    <name evidence="16" type="ORF">GDO54_015266</name>
</gene>
<dbReference type="GO" id="GO:0016712">
    <property type="term" value="F:oxidoreductase activity, acting on paired donors, with incorporation or reduction of molecular oxygen, reduced flavin or flavoprotein as one donor, and incorporation of one atom of oxygen"/>
    <property type="evidence" value="ECO:0007669"/>
    <property type="project" value="TreeGrafter"/>
</dbReference>
<evidence type="ECO:0000313" key="16">
    <source>
        <dbReference type="EMBL" id="DBA19428.1"/>
    </source>
</evidence>
<dbReference type="PROSITE" id="PS00086">
    <property type="entry name" value="CYTOCHROME_P450"/>
    <property type="match status" value="1"/>
</dbReference>
<keyword evidence="5 13" id="KW-0349">Heme</keyword>
<dbReference type="GO" id="GO:0020037">
    <property type="term" value="F:heme binding"/>
    <property type="evidence" value="ECO:0007669"/>
    <property type="project" value="InterPro"/>
</dbReference>
<evidence type="ECO:0000256" key="10">
    <source>
        <dbReference type="ARBA" id="ARBA00023004"/>
    </source>
</evidence>
<evidence type="ECO:0000256" key="7">
    <source>
        <dbReference type="ARBA" id="ARBA00022824"/>
    </source>
</evidence>
<dbReference type="Pfam" id="PF00067">
    <property type="entry name" value="p450"/>
    <property type="match status" value="2"/>
</dbReference>
<sequence>MAILPEPVTLSLICILVMMCVKILMDQTKKNKYHFPPGPRPLPLIGNMHILDIKRQDYTFMELAKTYGTFFTFHFGRAKAVVLIGYEANQEALVKANYDFGDRAPMPIADDFQKNHGVIFSNGETWKITRRFTLSILRDLGMGKRPIEERIINELQYLNALIGSHNGKPFNEKVFYNATPNITFSILFGRRFDYDNPNYKKMIGIIDDVVKLTGQPEAKEKATETTEKIFTEKNLLASTFDLMVGGTETTSSTLKWAILLMMKYPDVQKKVHDEIENVIGLERPPKWEDHKVLPYCLAVMHEVQRFGNILQYLPHSTPTDVSFRGYTIPKGTAVVPLFTSILYDESKWESPREFNPNHFLDADGKFLKRDEFFAFSKGRRVCVGESLARMELFLFITGMLQKFTFTPPPGVSRESLDLGPEAFFTMRPKEYNVCATPRL</sequence>
<dbReference type="AlphaFoldDB" id="A0AAV3A0K8"/>
<feature type="signal peptide" evidence="15">
    <location>
        <begin position="1"/>
        <end position="25"/>
    </location>
</feature>
<feature type="binding site" description="axial binding residue" evidence="13">
    <location>
        <position position="382"/>
    </location>
    <ligand>
        <name>heme</name>
        <dbReference type="ChEBI" id="CHEBI:30413"/>
    </ligand>
    <ligandPart>
        <name>Fe</name>
        <dbReference type="ChEBI" id="CHEBI:18248"/>
    </ligandPart>
</feature>
<evidence type="ECO:0000256" key="1">
    <source>
        <dbReference type="ARBA" id="ARBA00001971"/>
    </source>
</evidence>
<evidence type="ECO:0000256" key="8">
    <source>
        <dbReference type="ARBA" id="ARBA00022848"/>
    </source>
</evidence>
<dbReference type="InterPro" id="IPR050182">
    <property type="entry name" value="Cytochrome_P450_fam2"/>
</dbReference>
<evidence type="ECO:0000256" key="5">
    <source>
        <dbReference type="ARBA" id="ARBA00022617"/>
    </source>
</evidence>
<comment type="similarity">
    <text evidence="4 14">Belongs to the cytochrome P450 family.</text>
</comment>
<comment type="cofactor">
    <cofactor evidence="1 13">
        <name>heme</name>
        <dbReference type="ChEBI" id="CHEBI:30413"/>
    </cofactor>
</comment>
<dbReference type="GO" id="GO:0005506">
    <property type="term" value="F:iron ion binding"/>
    <property type="evidence" value="ECO:0007669"/>
    <property type="project" value="InterPro"/>
</dbReference>
<evidence type="ECO:0000313" key="17">
    <source>
        <dbReference type="Proteomes" id="UP001181693"/>
    </source>
</evidence>
<dbReference type="PANTHER" id="PTHR24300">
    <property type="entry name" value="CYTOCHROME P450 508A4-RELATED"/>
    <property type="match status" value="1"/>
</dbReference>
<dbReference type="FunFam" id="1.10.630.10:FF:000238">
    <property type="entry name" value="Cytochrome P450 2A6"/>
    <property type="match status" value="1"/>
</dbReference>
<dbReference type="Proteomes" id="UP001181693">
    <property type="component" value="Unassembled WGS sequence"/>
</dbReference>
<reference evidence="16" key="1">
    <citation type="thesis" date="2020" institute="ProQuest LLC" country="789 East Eisenhower Parkway, Ann Arbor, MI, USA">
        <title>Comparative Genomics and Chromosome Evolution.</title>
        <authorList>
            <person name="Mudd A.B."/>
        </authorList>
    </citation>
    <scope>NUCLEOTIDE SEQUENCE</scope>
    <source>
        <strain evidence="16">1538</strain>
        <tissue evidence="16">Blood</tissue>
    </source>
</reference>
<dbReference type="InterPro" id="IPR002401">
    <property type="entry name" value="Cyt_P450_E_grp-I"/>
</dbReference>
<evidence type="ECO:0000256" key="15">
    <source>
        <dbReference type="SAM" id="SignalP"/>
    </source>
</evidence>
<comment type="caution">
    <text evidence="16">The sequence shown here is derived from an EMBL/GenBank/DDBJ whole genome shotgun (WGS) entry which is preliminary data.</text>
</comment>
<dbReference type="PRINTS" id="PR00463">
    <property type="entry name" value="EP450I"/>
</dbReference>
<evidence type="ECO:0000256" key="4">
    <source>
        <dbReference type="ARBA" id="ARBA00010617"/>
    </source>
</evidence>
<evidence type="ECO:0000256" key="13">
    <source>
        <dbReference type="PIRSR" id="PIRSR602401-1"/>
    </source>
</evidence>
<dbReference type="GO" id="GO:0006805">
    <property type="term" value="P:xenobiotic metabolic process"/>
    <property type="evidence" value="ECO:0007669"/>
    <property type="project" value="TreeGrafter"/>
</dbReference>
<dbReference type="SUPFAM" id="SSF48264">
    <property type="entry name" value="Cytochrome P450"/>
    <property type="match status" value="1"/>
</dbReference>
<dbReference type="Gene3D" id="1.10.630.10">
    <property type="entry name" value="Cytochrome P450"/>
    <property type="match status" value="2"/>
</dbReference>
<feature type="chain" id="PRO_5043528276" description="Cytochrome P450 2K1-like" evidence="15">
    <location>
        <begin position="26"/>
        <end position="439"/>
    </location>
</feature>
<keyword evidence="11 14" id="KW-0503">Monooxygenase</keyword>
<evidence type="ECO:0000256" key="14">
    <source>
        <dbReference type="RuleBase" id="RU000461"/>
    </source>
</evidence>
<evidence type="ECO:0000256" key="9">
    <source>
        <dbReference type="ARBA" id="ARBA00023002"/>
    </source>
</evidence>
<accession>A0AAV3A0K8</accession>
<protein>
    <recommendedName>
        <fullName evidence="18">Cytochrome P450 2K1-like</fullName>
    </recommendedName>
</protein>
<dbReference type="InterPro" id="IPR001128">
    <property type="entry name" value="Cyt_P450"/>
</dbReference>
<evidence type="ECO:0000256" key="3">
    <source>
        <dbReference type="ARBA" id="ARBA00004406"/>
    </source>
</evidence>
<evidence type="ECO:0000256" key="6">
    <source>
        <dbReference type="ARBA" id="ARBA00022723"/>
    </source>
</evidence>
<keyword evidence="10 13" id="KW-0408">Iron</keyword>
<evidence type="ECO:0000256" key="11">
    <source>
        <dbReference type="ARBA" id="ARBA00023033"/>
    </source>
</evidence>
<dbReference type="GO" id="GO:0006082">
    <property type="term" value="P:organic acid metabolic process"/>
    <property type="evidence" value="ECO:0007669"/>
    <property type="project" value="TreeGrafter"/>
</dbReference>
<dbReference type="EMBL" id="DYDO01000008">
    <property type="protein sequence ID" value="DBA19428.1"/>
    <property type="molecule type" value="Genomic_DNA"/>
</dbReference>
<proteinExistence type="inferred from homology"/>
<evidence type="ECO:0008006" key="18">
    <source>
        <dbReference type="Google" id="ProtNLM"/>
    </source>
</evidence>
<keyword evidence="17" id="KW-1185">Reference proteome</keyword>
<organism evidence="16 17">
    <name type="scientific">Pyxicephalus adspersus</name>
    <name type="common">African bullfrog</name>
    <dbReference type="NCBI Taxonomy" id="30357"/>
    <lineage>
        <taxon>Eukaryota</taxon>
        <taxon>Metazoa</taxon>
        <taxon>Chordata</taxon>
        <taxon>Craniata</taxon>
        <taxon>Vertebrata</taxon>
        <taxon>Euteleostomi</taxon>
        <taxon>Amphibia</taxon>
        <taxon>Batrachia</taxon>
        <taxon>Anura</taxon>
        <taxon>Neobatrachia</taxon>
        <taxon>Ranoidea</taxon>
        <taxon>Pyxicephalidae</taxon>
        <taxon>Pyxicephalinae</taxon>
        <taxon>Pyxicephalus</taxon>
    </lineage>
</organism>
<comment type="subcellular location">
    <subcellularLocation>
        <location evidence="3">Endoplasmic reticulum membrane</location>
        <topology evidence="3">Peripheral membrane protein</topology>
    </subcellularLocation>
    <subcellularLocation>
        <location evidence="2">Microsome membrane</location>
        <topology evidence="2">Peripheral membrane protein</topology>
    </subcellularLocation>
</comment>
<name>A0AAV3A0K8_PYXAD</name>
<evidence type="ECO:0000256" key="2">
    <source>
        <dbReference type="ARBA" id="ARBA00004174"/>
    </source>
</evidence>
<dbReference type="PRINTS" id="PR00385">
    <property type="entry name" value="P450"/>
</dbReference>
<keyword evidence="15" id="KW-0732">Signal</keyword>
<dbReference type="InterPro" id="IPR036396">
    <property type="entry name" value="Cyt_P450_sf"/>
</dbReference>
<evidence type="ECO:0000256" key="12">
    <source>
        <dbReference type="ARBA" id="ARBA00023136"/>
    </source>
</evidence>
<dbReference type="InterPro" id="IPR017972">
    <property type="entry name" value="Cyt_P450_CS"/>
</dbReference>
<keyword evidence="8" id="KW-0492">Microsome</keyword>
<dbReference type="GO" id="GO:0005789">
    <property type="term" value="C:endoplasmic reticulum membrane"/>
    <property type="evidence" value="ECO:0007669"/>
    <property type="project" value="UniProtKB-SubCell"/>
</dbReference>
<keyword evidence="12" id="KW-0472">Membrane</keyword>
<keyword evidence="9 14" id="KW-0560">Oxidoreductase</keyword>
<keyword evidence="7" id="KW-0256">Endoplasmic reticulum</keyword>
<dbReference type="PANTHER" id="PTHR24300:SF395">
    <property type="entry name" value="CYTOCHROME P450, FAMILY 2, SUBFAMILY AC, POLYPEPTIDE 7"/>
    <property type="match status" value="1"/>
</dbReference>